<dbReference type="InterPro" id="IPR029026">
    <property type="entry name" value="tRNA_m1G_MTases_N"/>
</dbReference>
<keyword evidence="4 6" id="KW-0949">S-adenosyl-L-methionine</keyword>
<proteinExistence type="inferred from homology"/>
<dbReference type="RefSeq" id="WP_090748409.1">
    <property type="nucleotide sequence ID" value="NZ_FOBW01000013.1"/>
</dbReference>
<keyword evidence="1 6" id="KW-0698">rRNA processing</keyword>
<dbReference type="CDD" id="cd18081">
    <property type="entry name" value="RlmH-like"/>
    <property type="match status" value="1"/>
</dbReference>
<feature type="binding site" evidence="6">
    <location>
        <begin position="127"/>
        <end position="132"/>
    </location>
    <ligand>
        <name>S-adenosyl-L-methionine</name>
        <dbReference type="ChEBI" id="CHEBI:59789"/>
    </ligand>
</feature>
<reference evidence="8" key="1">
    <citation type="submission" date="2016-10" db="EMBL/GenBank/DDBJ databases">
        <authorList>
            <person name="Varghese N."/>
            <person name="Submissions S."/>
        </authorList>
    </citation>
    <scope>NUCLEOTIDE SEQUENCE [LARGE SCALE GENOMIC DNA]</scope>
    <source>
        <strain evidence="8">B48,IBRC-M 10115,DSM 25386,CECT 8001</strain>
    </source>
</reference>
<evidence type="ECO:0000313" key="7">
    <source>
        <dbReference type="EMBL" id="SEN43478.1"/>
    </source>
</evidence>
<comment type="subcellular location">
    <subcellularLocation>
        <location evidence="6">Cytoplasm</location>
    </subcellularLocation>
</comment>
<dbReference type="GO" id="GO:0070038">
    <property type="term" value="F:rRNA (pseudouridine-N3-)-methyltransferase activity"/>
    <property type="evidence" value="ECO:0007669"/>
    <property type="project" value="UniProtKB-UniRule"/>
</dbReference>
<dbReference type="PIRSF" id="PIRSF004505">
    <property type="entry name" value="MT_bac"/>
    <property type="match status" value="1"/>
</dbReference>
<dbReference type="Gene3D" id="3.40.1280.10">
    <property type="match status" value="1"/>
</dbReference>
<evidence type="ECO:0000256" key="6">
    <source>
        <dbReference type="HAMAP-Rule" id="MF_00658"/>
    </source>
</evidence>
<gene>
    <name evidence="6" type="primary">rlmH</name>
    <name evidence="7" type="ORF">SAMN05192533_11342</name>
</gene>
<organism evidence="7 8">
    <name type="scientific">Mesobacillus persicus</name>
    <dbReference type="NCBI Taxonomy" id="930146"/>
    <lineage>
        <taxon>Bacteria</taxon>
        <taxon>Bacillati</taxon>
        <taxon>Bacillota</taxon>
        <taxon>Bacilli</taxon>
        <taxon>Bacillales</taxon>
        <taxon>Bacillaceae</taxon>
        <taxon>Mesobacillus</taxon>
    </lineage>
</organism>
<protein>
    <recommendedName>
        <fullName evidence="6">Ribosomal RNA large subunit methyltransferase H</fullName>
        <ecNumber evidence="6">2.1.1.177</ecNumber>
    </recommendedName>
    <alternativeName>
        <fullName evidence="6">23S rRNA (pseudouridine1915-N3)-methyltransferase</fullName>
    </alternativeName>
    <alternativeName>
        <fullName evidence="6">23S rRNA m3Psi1915 methyltransferase</fullName>
    </alternativeName>
    <alternativeName>
        <fullName evidence="6">rRNA (pseudouridine-N3-)-methyltransferase RlmH</fullName>
    </alternativeName>
</protein>
<dbReference type="OrthoDB" id="9806643at2"/>
<dbReference type="STRING" id="930146.SAMN05192533_11342"/>
<sequence length="159" mass="18128">MHISIVTVGKLKEKYLKLGIEEYVKRLNSYAKIDLIEVADEKAPEELSEIEMEQVKQKEGERILAKINQDTYVIALAINGRLKSSEELAETLDKLATYGKSKVAFIIGGSLGLSNDVLKRADEQLSFSKMTFPHQLMKLILVEQVYRAFRINRGEPYHK</sequence>
<dbReference type="InterPro" id="IPR003742">
    <property type="entry name" value="RlmH-like"/>
</dbReference>
<feature type="binding site" evidence="6">
    <location>
        <position position="108"/>
    </location>
    <ligand>
        <name>S-adenosyl-L-methionine</name>
        <dbReference type="ChEBI" id="CHEBI:59789"/>
    </ligand>
</feature>
<dbReference type="PANTHER" id="PTHR33603:SF1">
    <property type="entry name" value="RIBOSOMAL RNA LARGE SUBUNIT METHYLTRANSFERASE H"/>
    <property type="match status" value="1"/>
</dbReference>
<keyword evidence="6" id="KW-0963">Cytoplasm</keyword>
<dbReference type="GO" id="GO:0005737">
    <property type="term" value="C:cytoplasm"/>
    <property type="evidence" value="ECO:0007669"/>
    <property type="project" value="UniProtKB-SubCell"/>
</dbReference>
<dbReference type="Proteomes" id="UP000198553">
    <property type="component" value="Unassembled WGS sequence"/>
</dbReference>
<evidence type="ECO:0000256" key="1">
    <source>
        <dbReference type="ARBA" id="ARBA00022552"/>
    </source>
</evidence>
<feature type="binding site" evidence="6">
    <location>
        <position position="76"/>
    </location>
    <ligand>
        <name>S-adenosyl-L-methionine</name>
        <dbReference type="ChEBI" id="CHEBI:59789"/>
    </ligand>
</feature>
<dbReference type="NCBIfam" id="NF000985">
    <property type="entry name" value="PRK00103.1-3"/>
    <property type="match status" value="1"/>
</dbReference>
<dbReference type="InterPro" id="IPR029028">
    <property type="entry name" value="Alpha/beta_knot_MTases"/>
</dbReference>
<evidence type="ECO:0000313" key="8">
    <source>
        <dbReference type="Proteomes" id="UP000198553"/>
    </source>
</evidence>
<dbReference type="AlphaFoldDB" id="A0A1H8GJJ0"/>
<accession>A0A1H8GJJ0</accession>
<name>A0A1H8GJJ0_9BACI</name>
<dbReference type="NCBIfam" id="TIGR00246">
    <property type="entry name" value="tRNA_RlmH_YbeA"/>
    <property type="match status" value="1"/>
</dbReference>
<dbReference type="EMBL" id="FOBW01000013">
    <property type="protein sequence ID" value="SEN43478.1"/>
    <property type="molecule type" value="Genomic_DNA"/>
</dbReference>
<dbReference type="EC" id="2.1.1.177" evidence="6"/>
<comment type="function">
    <text evidence="6">Specifically methylates the pseudouridine at position 1915 (m3Psi1915) in 23S rRNA.</text>
</comment>
<keyword evidence="8" id="KW-1185">Reference proteome</keyword>
<evidence type="ECO:0000256" key="3">
    <source>
        <dbReference type="ARBA" id="ARBA00022679"/>
    </source>
</evidence>
<dbReference type="SUPFAM" id="SSF75217">
    <property type="entry name" value="alpha/beta knot"/>
    <property type="match status" value="1"/>
</dbReference>
<dbReference type="HAMAP" id="MF_00658">
    <property type="entry name" value="23SrRNA_methyltr_H"/>
    <property type="match status" value="1"/>
</dbReference>
<comment type="subunit">
    <text evidence="6">Homodimer.</text>
</comment>
<dbReference type="PANTHER" id="PTHR33603">
    <property type="entry name" value="METHYLTRANSFERASE"/>
    <property type="match status" value="1"/>
</dbReference>
<comment type="catalytic activity">
    <reaction evidence="6">
        <text>pseudouridine(1915) in 23S rRNA + S-adenosyl-L-methionine = N(3)-methylpseudouridine(1915) in 23S rRNA + S-adenosyl-L-homocysteine + H(+)</text>
        <dbReference type="Rhea" id="RHEA:42752"/>
        <dbReference type="Rhea" id="RHEA-COMP:10221"/>
        <dbReference type="Rhea" id="RHEA-COMP:10222"/>
        <dbReference type="ChEBI" id="CHEBI:15378"/>
        <dbReference type="ChEBI" id="CHEBI:57856"/>
        <dbReference type="ChEBI" id="CHEBI:59789"/>
        <dbReference type="ChEBI" id="CHEBI:65314"/>
        <dbReference type="ChEBI" id="CHEBI:74486"/>
        <dbReference type="EC" id="2.1.1.177"/>
    </reaction>
</comment>
<keyword evidence="2 6" id="KW-0489">Methyltransferase</keyword>
<keyword evidence="3 6" id="KW-0808">Transferase</keyword>
<evidence type="ECO:0000256" key="2">
    <source>
        <dbReference type="ARBA" id="ARBA00022603"/>
    </source>
</evidence>
<evidence type="ECO:0000256" key="5">
    <source>
        <dbReference type="ARBA" id="ARBA00038303"/>
    </source>
</evidence>
<dbReference type="Pfam" id="PF02590">
    <property type="entry name" value="SPOUT_MTase"/>
    <property type="match status" value="1"/>
</dbReference>
<evidence type="ECO:0000256" key="4">
    <source>
        <dbReference type="ARBA" id="ARBA00022691"/>
    </source>
</evidence>
<comment type="similarity">
    <text evidence="5 6">Belongs to the RNA methyltransferase RlmH family.</text>
</comment>